<sequence length="991" mass="115549">MKGKLIFILLLNYFALYAQTDLVWQNYTTENGLPQNSVKDIITDKYGFLWIATENGITRFDGSQFVTTDEQYNKQRYRNFWGNIEKDTIFNVDEQGSTTLLISKRMPQEKVWFTKYLKTTTIYNGVKYALYNKNNAITPRMDREFLFINIGKYIYFIGNNLITIHDPLTNTGKKMKAPFNMRLWKNMFMHNNTVFVSISGQKKILKINNGQFSQIECSSIYTDPESIIYWSQGNQKVYIINKDIIYKSTYKDDKLGAEKITIIPNLIKKFKALTIKSMVYDEKSQHLFLGSSARGLFVITIPQFSSPVTESAFDSNVFYSTLPFNSNSVMTPQGNIYDSTSQIITPRRPDNKDMYHDYKKYSLAINNAKDIFFIKNGMLYKRLRKYNYNKSVKVPAHEEIDVIFNKDEQIYLTYIKNNKYYLAKYDDNLQKTTPLFYFNYPIYDVKKYNNQQLLIAGFDGLYIGDSSKKEIKKILNYHSKRIIQTSDRNIWILTKNHGFYLLRKNMTVRMPVDENSYLLDPHTILEDHMQNLWISTNNGLFKVRIQNLLQFSKHLNKSVGYYRYTDQDGLPTNEFNGGGNPNGNILSNGQMVFPSMNGLVFFRPDKVKSFYLKSTDFYIDRAHLDGHQITIKNNILNIPNNDFNVLEIFVDFPYFNNFNNVDLHVAVDNGKWIDLGVHRKHTVGKLTPGNHKVIFRYLDANNNYIYKTVDVKIGFFFYQSQYFKIAVIATSLFLAFLVVKFNERRFKSKNELLAKANTEIDAQKEEINSSNIIREKLIEAISHDIATPIKHLSHLSKKLNDTDSLEIQKKYFHSIHKSSELLYRFTLELGNYAFLFTNTVEETVSYLLNDLLMEKKVFFENIAQDNNTTIKFNPKDELYIQTNKSVLAAIIHNIIDNAVKNTIDGHILIEMTYDNSFIYIQITDDGNGMSPEQIYYYNNLHSILIEDVQLQKKGSGYGLKFVLLLIEKIKSQITFNNNTPQGTKIEIKIPN</sequence>
<name>A0ACC6IUE5_9FLAO</name>
<keyword evidence="1" id="KW-0418">Kinase</keyword>
<dbReference type="EMBL" id="JAVDRG010000002">
    <property type="protein sequence ID" value="MDR6441400.1"/>
    <property type="molecule type" value="Genomic_DNA"/>
</dbReference>
<accession>A0ACC6IUE5</accession>
<dbReference type="Proteomes" id="UP001184376">
    <property type="component" value="Unassembled WGS sequence"/>
</dbReference>
<protein>
    <submittedName>
        <fullName evidence="1">Signal transduction histidine kinase</fullName>
    </submittedName>
</protein>
<organism evidence="1 2">
    <name type="scientific">Chryseobacterium bernardetii</name>
    <dbReference type="NCBI Taxonomy" id="1241978"/>
    <lineage>
        <taxon>Bacteria</taxon>
        <taxon>Pseudomonadati</taxon>
        <taxon>Bacteroidota</taxon>
        <taxon>Flavobacteriia</taxon>
        <taxon>Flavobacteriales</taxon>
        <taxon>Weeksellaceae</taxon>
        <taxon>Chryseobacterium group</taxon>
        <taxon>Chryseobacterium</taxon>
    </lineage>
</organism>
<evidence type="ECO:0000313" key="1">
    <source>
        <dbReference type="EMBL" id="MDR6441400.1"/>
    </source>
</evidence>
<evidence type="ECO:0000313" key="2">
    <source>
        <dbReference type="Proteomes" id="UP001184376"/>
    </source>
</evidence>
<proteinExistence type="predicted"/>
<comment type="caution">
    <text evidence="1">The sequence shown here is derived from an EMBL/GenBank/DDBJ whole genome shotgun (WGS) entry which is preliminary data.</text>
</comment>
<keyword evidence="2" id="KW-1185">Reference proteome</keyword>
<gene>
    <name evidence="1" type="ORF">J2795_002100</name>
</gene>
<keyword evidence="1" id="KW-0808">Transferase</keyword>
<reference evidence="1" key="1">
    <citation type="submission" date="2023-07" db="EMBL/GenBank/DDBJ databases">
        <title>Sorghum-associated microbial communities from plants grown in Nebraska, USA.</title>
        <authorList>
            <person name="Schachtman D."/>
        </authorList>
    </citation>
    <scope>NUCLEOTIDE SEQUENCE</scope>
    <source>
        <strain evidence="1">DS1280</strain>
    </source>
</reference>